<dbReference type="KEGG" id="cjap:GWK36_10395"/>
<dbReference type="EMBL" id="CP048029">
    <property type="protein sequence ID" value="QIK38318.1"/>
    <property type="molecule type" value="Genomic_DNA"/>
</dbReference>
<name>A0A6G7VEN7_9GAMM</name>
<dbReference type="Proteomes" id="UP000502699">
    <property type="component" value="Chromosome"/>
</dbReference>
<gene>
    <name evidence="2" type="ORF">GWK36_10395</name>
</gene>
<organism evidence="2 3">
    <name type="scientific">Caldichromatium japonicum</name>
    <dbReference type="NCBI Taxonomy" id="2699430"/>
    <lineage>
        <taxon>Bacteria</taxon>
        <taxon>Pseudomonadati</taxon>
        <taxon>Pseudomonadota</taxon>
        <taxon>Gammaproteobacteria</taxon>
        <taxon>Chromatiales</taxon>
        <taxon>Chromatiaceae</taxon>
        <taxon>Caldichromatium</taxon>
    </lineage>
</organism>
<keyword evidence="3" id="KW-1185">Reference proteome</keyword>
<evidence type="ECO:0000313" key="3">
    <source>
        <dbReference type="Proteomes" id="UP000502699"/>
    </source>
</evidence>
<feature type="region of interest" description="Disordered" evidence="1">
    <location>
        <begin position="109"/>
        <end position="142"/>
    </location>
</feature>
<sequence length="142" mass="15311">MIAAALLNALDAQILTDGAVGPMVELSGREMTVGAELGTVRGANLFHSFSRLDIGEGQRATFTGPEHIQNVIGRVTGGRVLKRRWTQKYWAGIRSHIAAREGCIDPDARTSGCAPDRQDACARRSKPPLAEDRNPQPASYSI</sequence>
<dbReference type="InterPro" id="IPR012334">
    <property type="entry name" value="Pectin_lyas_fold"/>
</dbReference>
<protein>
    <submittedName>
        <fullName evidence="2">Filamentous hemagglutinin N-terminal domain-containing protein</fullName>
    </submittedName>
</protein>
<dbReference type="AlphaFoldDB" id="A0A6G7VEN7"/>
<evidence type="ECO:0000256" key="1">
    <source>
        <dbReference type="SAM" id="MobiDB-lite"/>
    </source>
</evidence>
<accession>A0A6G7VEN7</accession>
<evidence type="ECO:0000313" key="2">
    <source>
        <dbReference type="EMBL" id="QIK38318.1"/>
    </source>
</evidence>
<reference evidence="3" key="1">
    <citation type="submission" date="2020-01" db="EMBL/GenBank/DDBJ databases">
        <title>Caldichromatium gen. nov., sp. nov., a thermophilic purple sulfur bacterium member of the family Chromatiaceae isolated from Nakabusa hot spring, Japan.</title>
        <authorList>
            <person name="Saini M.K."/>
            <person name="Hanada S."/>
            <person name="Tank M."/>
        </authorList>
    </citation>
    <scope>NUCLEOTIDE SEQUENCE [LARGE SCALE GENOMIC DNA]</scope>
    <source>
        <strain evidence="3">No.7</strain>
    </source>
</reference>
<proteinExistence type="predicted"/>
<dbReference type="Gene3D" id="2.160.20.10">
    <property type="entry name" value="Single-stranded right-handed beta-helix, Pectin lyase-like"/>
    <property type="match status" value="1"/>
</dbReference>